<evidence type="ECO:0000313" key="2">
    <source>
        <dbReference type="EMBL" id="GID57825.1"/>
    </source>
</evidence>
<dbReference type="EMBL" id="BOMG01000077">
    <property type="protein sequence ID" value="GID57825.1"/>
    <property type="molecule type" value="Genomic_DNA"/>
</dbReference>
<proteinExistence type="predicted"/>
<comment type="caution">
    <text evidence="2">The sequence shown here is derived from an EMBL/GenBank/DDBJ whole genome shotgun (WGS) entry which is preliminary data.</text>
</comment>
<keyword evidence="1" id="KW-1133">Transmembrane helix</keyword>
<dbReference type="Proteomes" id="UP000612282">
    <property type="component" value="Unassembled WGS sequence"/>
</dbReference>
<reference evidence="2 3" key="1">
    <citation type="submission" date="2021-01" db="EMBL/GenBank/DDBJ databases">
        <title>Whole genome shotgun sequence of Actinoplanes couchii NBRC 106145.</title>
        <authorList>
            <person name="Komaki H."/>
            <person name="Tamura T."/>
        </authorList>
    </citation>
    <scope>NUCLEOTIDE SEQUENCE [LARGE SCALE GENOMIC DNA]</scope>
    <source>
        <strain evidence="2 3">NBRC 106145</strain>
    </source>
</reference>
<dbReference type="RefSeq" id="WP_203801138.1">
    <property type="nucleotide sequence ID" value="NZ_BAAAQE010000099.1"/>
</dbReference>
<organism evidence="2 3">
    <name type="scientific">Actinoplanes couchii</name>
    <dbReference type="NCBI Taxonomy" id="403638"/>
    <lineage>
        <taxon>Bacteria</taxon>
        <taxon>Bacillati</taxon>
        <taxon>Actinomycetota</taxon>
        <taxon>Actinomycetes</taxon>
        <taxon>Micromonosporales</taxon>
        <taxon>Micromonosporaceae</taxon>
        <taxon>Actinoplanes</taxon>
    </lineage>
</organism>
<evidence type="ECO:0000256" key="1">
    <source>
        <dbReference type="SAM" id="Phobius"/>
    </source>
</evidence>
<protein>
    <submittedName>
        <fullName evidence="2">Uncharacterized protein</fullName>
    </submittedName>
</protein>
<feature type="transmembrane region" description="Helical" evidence="1">
    <location>
        <begin position="28"/>
        <end position="49"/>
    </location>
</feature>
<keyword evidence="1" id="KW-0812">Transmembrane</keyword>
<sequence length="53" mass="5737">MRHRRASIVCGCLTSALAASIIAVKLPYYALFASAALIVVFAVWLTVLARTTR</sequence>
<keyword evidence="1" id="KW-0472">Membrane</keyword>
<name>A0ABQ3XHD5_9ACTN</name>
<accession>A0ABQ3XHD5</accession>
<gene>
    <name evidence="2" type="ORF">Aco03nite_062290</name>
</gene>
<evidence type="ECO:0000313" key="3">
    <source>
        <dbReference type="Proteomes" id="UP000612282"/>
    </source>
</evidence>
<keyword evidence="3" id="KW-1185">Reference proteome</keyword>